<evidence type="ECO:0000313" key="7">
    <source>
        <dbReference type="Proteomes" id="UP000478183"/>
    </source>
</evidence>
<dbReference type="OrthoDB" id="5290098at2"/>
<evidence type="ECO:0000256" key="2">
    <source>
        <dbReference type="ARBA" id="ARBA00023125"/>
    </source>
</evidence>
<evidence type="ECO:0000256" key="3">
    <source>
        <dbReference type="ARBA" id="ARBA00023163"/>
    </source>
</evidence>
<dbReference type="GO" id="GO:0003700">
    <property type="term" value="F:DNA-binding transcription factor activity"/>
    <property type="evidence" value="ECO:0007669"/>
    <property type="project" value="TreeGrafter"/>
</dbReference>
<keyword evidence="2" id="KW-0238">DNA-binding</keyword>
<sequence length="219" mass="24427">MDLPYTDGHLIDAELLNGLTDAQKRAFLSDCQIREFPSPKDILLQGETTDLFYLVDRGQVEVTYIDNHGNSIIVHLAGPGEILGEIEALSHRPCAATCRALANSSLLVCNTAAVLKHVPPQQLIINLAGLLHDRLARDNRQRSVDNYLTADQRIDHYLHQFSSELQPELFISQAYLATLAGCTRQTVNRRIGNLRQQGIVEISRGRIRVLKRDALQGNP</sequence>
<keyword evidence="1" id="KW-0805">Transcription regulation</keyword>
<dbReference type="SMART" id="SM00100">
    <property type="entry name" value="cNMP"/>
    <property type="match status" value="1"/>
</dbReference>
<dbReference type="SUPFAM" id="SSF46785">
    <property type="entry name" value="Winged helix' DNA-binding domain"/>
    <property type="match status" value="1"/>
</dbReference>
<dbReference type="GO" id="GO:0005829">
    <property type="term" value="C:cytosol"/>
    <property type="evidence" value="ECO:0007669"/>
    <property type="project" value="TreeGrafter"/>
</dbReference>
<organism evidence="6 7">
    <name type="scientific">Paracoccus aestuariivivens</name>
    <dbReference type="NCBI Taxonomy" id="1820333"/>
    <lineage>
        <taxon>Bacteria</taxon>
        <taxon>Pseudomonadati</taxon>
        <taxon>Pseudomonadota</taxon>
        <taxon>Alphaproteobacteria</taxon>
        <taxon>Rhodobacterales</taxon>
        <taxon>Paracoccaceae</taxon>
        <taxon>Paracoccus</taxon>
    </lineage>
</organism>
<keyword evidence="3" id="KW-0804">Transcription</keyword>
<dbReference type="Gene3D" id="2.60.120.10">
    <property type="entry name" value="Jelly Rolls"/>
    <property type="match status" value="1"/>
</dbReference>
<feature type="domain" description="HTH crp-type" evidence="5">
    <location>
        <begin position="148"/>
        <end position="213"/>
    </location>
</feature>
<reference evidence="6 7" key="1">
    <citation type="submission" date="2019-11" db="EMBL/GenBank/DDBJ databases">
        <authorList>
            <person name="Dong K."/>
        </authorList>
    </citation>
    <scope>NUCLEOTIDE SEQUENCE [LARGE SCALE GENOMIC DNA]</scope>
    <source>
        <strain evidence="6 7">NBRC 111993</strain>
    </source>
</reference>
<protein>
    <submittedName>
        <fullName evidence="6">Cyclic nucleotide-binding domain-containing protein</fullName>
    </submittedName>
</protein>
<dbReference type="PANTHER" id="PTHR24567">
    <property type="entry name" value="CRP FAMILY TRANSCRIPTIONAL REGULATORY PROTEIN"/>
    <property type="match status" value="1"/>
</dbReference>
<dbReference type="SUPFAM" id="SSF51206">
    <property type="entry name" value="cAMP-binding domain-like"/>
    <property type="match status" value="1"/>
</dbReference>
<feature type="domain" description="Cyclic nucleotide-binding" evidence="4">
    <location>
        <begin position="15"/>
        <end position="107"/>
    </location>
</feature>
<dbReference type="SMART" id="SM00419">
    <property type="entry name" value="HTH_CRP"/>
    <property type="match status" value="1"/>
</dbReference>
<dbReference type="CDD" id="cd00038">
    <property type="entry name" value="CAP_ED"/>
    <property type="match status" value="1"/>
</dbReference>
<dbReference type="InterPro" id="IPR036390">
    <property type="entry name" value="WH_DNA-bd_sf"/>
</dbReference>
<dbReference type="PROSITE" id="PS50042">
    <property type="entry name" value="CNMP_BINDING_3"/>
    <property type="match status" value="1"/>
</dbReference>
<dbReference type="Pfam" id="PF00027">
    <property type="entry name" value="cNMP_binding"/>
    <property type="match status" value="1"/>
</dbReference>
<dbReference type="InterPro" id="IPR018490">
    <property type="entry name" value="cNMP-bd_dom_sf"/>
</dbReference>
<dbReference type="Pfam" id="PF13545">
    <property type="entry name" value="HTH_Crp_2"/>
    <property type="match status" value="1"/>
</dbReference>
<dbReference type="InterPro" id="IPR036388">
    <property type="entry name" value="WH-like_DNA-bd_sf"/>
</dbReference>
<evidence type="ECO:0000259" key="5">
    <source>
        <dbReference type="PROSITE" id="PS51063"/>
    </source>
</evidence>
<dbReference type="InterPro" id="IPR050397">
    <property type="entry name" value="Env_Response_Regulators"/>
</dbReference>
<dbReference type="InterPro" id="IPR012318">
    <property type="entry name" value="HTH_CRP"/>
</dbReference>
<evidence type="ECO:0000259" key="4">
    <source>
        <dbReference type="PROSITE" id="PS50042"/>
    </source>
</evidence>
<dbReference type="InterPro" id="IPR000595">
    <property type="entry name" value="cNMP-bd_dom"/>
</dbReference>
<keyword evidence="7" id="KW-1185">Reference proteome</keyword>
<dbReference type="GO" id="GO:0003677">
    <property type="term" value="F:DNA binding"/>
    <property type="evidence" value="ECO:0007669"/>
    <property type="project" value="UniProtKB-KW"/>
</dbReference>
<dbReference type="PANTHER" id="PTHR24567:SF26">
    <property type="entry name" value="REGULATORY PROTEIN YEIL"/>
    <property type="match status" value="1"/>
</dbReference>
<evidence type="ECO:0000313" key="6">
    <source>
        <dbReference type="EMBL" id="MTH78074.1"/>
    </source>
</evidence>
<dbReference type="RefSeq" id="WP_155095422.1">
    <property type="nucleotide sequence ID" value="NZ_WMIE01000004.1"/>
</dbReference>
<dbReference type="EMBL" id="WMIE01000004">
    <property type="protein sequence ID" value="MTH78074.1"/>
    <property type="molecule type" value="Genomic_DNA"/>
</dbReference>
<comment type="caution">
    <text evidence="6">The sequence shown here is derived from an EMBL/GenBank/DDBJ whole genome shotgun (WGS) entry which is preliminary data.</text>
</comment>
<dbReference type="PROSITE" id="PS51063">
    <property type="entry name" value="HTH_CRP_2"/>
    <property type="match status" value="1"/>
</dbReference>
<dbReference type="AlphaFoldDB" id="A0A6L6JD40"/>
<dbReference type="Gene3D" id="1.10.10.10">
    <property type="entry name" value="Winged helix-like DNA-binding domain superfamily/Winged helix DNA-binding domain"/>
    <property type="match status" value="1"/>
</dbReference>
<accession>A0A6L6JD40</accession>
<proteinExistence type="predicted"/>
<dbReference type="InterPro" id="IPR014710">
    <property type="entry name" value="RmlC-like_jellyroll"/>
</dbReference>
<dbReference type="Proteomes" id="UP000478183">
    <property type="component" value="Unassembled WGS sequence"/>
</dbReference>
<evidence type="ECO:0000256" key="1">
    <source>
        <dbReference type="ARBA" id="ARBA00023015"/>
    </source>
</evidence>
<gene>
    <name evidence="6" type="ORF">GL286_10070</name>
</gene>
<name>A0A6L6JD40_9RHOB</name>